<evidence type="ECO:0000256" key="1">
    <source>
        <dbReference type="SAM" id="MobiDB-lite"/>
    </source>
</evidence>
<feature type="compositionally biased region" description="Acidic residues" evidence="1">
    <location>
        <begin position="70"/>
        <end position="114"/>
    </location>
</feature>
<dbReference type="Proteomes" id="UP001552299">
    <property type="component" value="Unassembled WGS sequence"/>
</dbReference>
<feature type="compositionally biased region" description="Pro residues" evidence="1">
    <location>
        <begin position="24"/>
        <end position="35"/>
    </location>
</feature>
<comment type="caution">
    <text evidence="2">The sequence shown here is derived from an EMBL/GenBank/DDBJ whole genome shotgun (WGS) entry which is preliminary data.</text>
</comment>
<feature type="compositionally biased region" description="Basic and acidic residues" evidence="1">
    <location>
        <begin position="208"/>
        <end position="224"/>
    </location>
</feature>
<keyword evidence="3" id="KW-1185">Reference proteome</keyword>
<evidence type="ECO:0000313" key="3">
    <source>
        <dbReference type="Proteomes" id="UP001552299"/>
    </source>
</evidence>
<dbReference type="EMBL" id="JANQDX010000017">
    <property type="protein sequence ID" value="KAL0909019.1"/>
    <property type="molecule type" value="Genomic_DNA"/>
</dbReference>
<feature type="compositionally biased region" description="Polar residues" evidence="1">
    <location>
        <begin position="1"/>
        <end position="11"/>
    </location>
</feature>
<feature type="region of interest" description="Disordered" evidence="1">
    <location>
        <begin position="52"/>
        <end position="224"/>
    </location>
</feature>
<accession>A0ABD0U8B1</accession>
<reference evidence="2 3" key="1">
    <citation type="journal article" date="2024" name="Plant Biotechnol. J.">
        <title>Dendrobium thyrsiflorum genome and its molecular insights into genes involved in important horticultural traits.</title>
        <authorList>
            <person name="Chen B."/>
            <person name="Wang J.Y."/>
            <person name="Zheng P.J."/>
            <person name="Li K.L."/>
            <person name="Liang Y.M."/>
            <person name="Chen X.F."/>
            <person name="Zhang C."/>
            <person name="Zhao X."/>
            <person name="He X."/>
            <person name="Zhang G.Q."/>
            <person name="Liu Z.J."/>
            <person name="Xu Q."/>
        </authorList>
    </citation>
    <scope>NUCLEOTIDE SEQUENCE [LARGE SCALE GENOMIC DNA]</scope>
    <source>
        <strain evidence="2">GZMU011</strain>
    </source>
</reference>
<sequence>MNPQKATGNQKAENKLSYLKPCHRPLPPPPPPPPNAGRQIVTVHCHVYSGVGDEGHRKQRLSCGEPDVAHEDDDGVVVDVEEGEALAASEEDEGGVDELVDFGEVEDLGPEEDGAGGGGGGRKAEEPSKGGHLGEGGDRAADGHDGREEEEEEVMDGGEEAEEGGGEGGESKEAKVEEEGEGEVGEDGGEEEGEGRGKGFVGNPFEGGDCRQVDEISPEKIEKT</sequence>
<feature type="compositionally biased region" description="Basic and acidic residues" evidence="1">
    <location>
        <begin position="135"/>
        <end position="147"/>
    </location>
</feature>
<proteinExistence type="predicted"/>
<name>A0ABD0U8B1_DENTH</name>
<feature type="compositionally biased region" description="Acidic residues" evidence="1">
    <location>
        <begin position="178"/>
        <end position="193"/>
    </location>
</feature>
<protein>
    <submittedName>
        <fullName evidence="2">Uncharacterized protein</fullName>
    </submittedName>
</protein>
<evidence type="ECO:0000313" key="2">
    <source>
        <dbReference type="EMBL" id="KAL0909019.1"/>
    </source>
</evidence>
<feature type="compositionally biased region" description="Acidic residues" evidence="1">
    <location>
        <begin position="148"/>
        <end position="165"/>
    </location>
</feature>
<dbReference type="AlphaFoldDB" id="A0ABD0U8B1"/>
<feature type="region of interest" description="Disordered" evidence="1">
    <location>
        <begin position="1"/>
        <end position="39"/>
    </location>
</feature>
<organism evidence="2 3">
    <name type="scientific">Dendrobium thyrsiflorum</name>
    <name type="common">Pinecone-like raceme dendrobium</name>
    <name type="synonym">Orchid</name>
    <dbReference type="NCBI Taxonomy" id="117978"/>
    <lineage>
        <taxon>Eukaryota</taxon>
        <taxon>Viridiplantae</taxon>
        <taxon>Streptophyta</taxon>
        <taxon>Embryophyta</taxon>
        <taxon>Tracheophyta</taxon>
        <taxon>Spermatophyta</taxon>
        <taxon>Magnoliopsida</taxon>
        <taxon>Liliopsida</taxon>
        <taxon>Asparagales</taxon>
        <taxon>Orchidaceae</taxon>
        <taxon>Epidendroideae</taxon>
        <taxon>Malaxideae</taxon>
        <taxon>Dendrobiinae</taxon>
        <taxon>Dendrobium</taxon>
    </lineage>
</organism>
<gene>
    <name evidence="2" type="ORF">M5K25_023541</name>
</gene>